<dbReference type="Gene3D" id="6.20.50.180">
    <property type="match status" value="1"/>
</dbReference>
<keyword evidence="4 8" id="KW-0689">Ribosomal protein</keyword>
<dbReference type="AlphaFoldDB" id="D9PM36"/>
<evidence type="ECO:0000259" key="7">
    <source>
        <dbReference type="SMART" id="SM01402"/>
    </source>
</evidence>
<reference evidence="8" key="2">
    <citation type="journal article" date="2011" name="Microb. Ecol.">
        <title>Taxonomic and Functional Metagenomic Profiling of the Microbial Community in the Anoxic Sediment of a Sub-saline Shallow Lake (Laguna de Carrizo, Central Spain).</title>
        <authorList>
            <person name="Ferrer M."/>
            <person name="Guazzaroni M.E."/>
            <person name="Richter M."/>
            <person name="Garcia-Salamanca A."/>
            <person name="Yarza P."/>
            <person name="Suarez-Suarez A."/>
            <person name="Solano J."/>
            <person name="Alcaide M."/>
            <person name="van Dillewijn P."/>
            <person name="Molina-Henares M.A."/>
            <person name="Lopez-Cortes N."/>
            <person name="Al-Ramahi Y."/>
            <person name="Guerrero C."/>
            <person name="Acosta A."/>
            <person name="de Eugenio L.I."/>
            <person name="Martinez V."/>
            <person name="Marques S."/>
            <person name="Rojo F."/>
            <person name="Santero E."/>
            <person name="Genilloud O."/>
            <person name="Perez-Perez J."/>
            <person name="Rossello-Mora R."/>
            <person name="Ramos J.L."/>
        </authorList>
    </citation>
    <scope>NUCLEOTIDE SEQUENCE</scope>
</reference>
<dbReference type="NCBIfam" id="NF001669">
    <property type="entry name" value="PRK00432.1"/>
    <property type="match status" value="1"/>
</dbReference>
<dbReference type="SUPFAM" id="SSF57829">
    <property type="entry name" value="Zn-binding ribosomal proteins"/>
    <property type="match status" value="1"/>
</dbReference>
<reference evidence="8" key="1">
    <citation type="submission" date="2010-07" db="EMBL/GenBank/DDBJ databases">
        <authorList>
            <consortium name="CONSOLIDER consortium CSD2007-00005"/>
            <person name="Guazzaroni M.-E."/>
            <person name="Richter M."/>
            <person name="Garcia-Salamanca A."/>
            <person name="Yarza P."/>
            <person name="Ferrer M."/>
        </authorList>
    </citation>
    <scope>NUCLEOTIDE SEQUENCE</scope>
</reference>
<dbReference type="EMBL" id="ADZX01000791">
    <property type="protein sequence ID" value="EFK95392.1"/>
    <property type="molecule type" value="Genomic_DNA"/>
</dbReference>
<dbReference type="GO" id="GO:0003735">
    <property type="term" value="F:structural constituent of ribosome"/>
    <property type="evidence" value="ECO:0007669"/>
    <property type="project" value="InterPro"/>
</dbReference>
<keyword evidence="1" id="KW-0479">Metal-binding</keyword>
<keyword evidence="2" id="KW-0863">Zinc-finger</keyword>
<dbReference type="HAMAP" id="MF_00777">
    <property type="entry name" value="Ribosomal_eS31"/>
    <property type="match status" value="1"/>
</dbReference>
<dbReference type="GO" id="GO:1990904">
    <property type="term" value="C:ribonucleoprotein complex"/>
    <property type="evidence" value="ECO:0007669"/>
    <property type="project" value="UniProtKB-KW"/>
</dbReference>
<dbReference type="GO" id="GO:0008270">
    <property type="term" value="F:zinc ion binding"/>
    <property type="evidence" value="ECO:0007669"/>
    <property type="project" value="UniProtKB-KW"/>
</dbReference>
<feature type="domain" description="Small ribosomal subunit protein eS31" evidence="7">
    <location>
        <begin position="15"/>
        <end position="57"/>
    </location>
</feature>
<protein>
    <recommendedName>
        <fullName evidence="6">30S ribosomal protein S27ae</fullName>
    </recommendedName>
</protein>
<evidence type="ECO:0000256" key="2">
    <source>
        <dbReference type="ARBA" id="ARBA00022771"/>
    </source>
</evidence>
<gene>
    <name evidence="8" type="primary">rps27ae</name>
    <name evidence="8" type="ORF">LDC_2614</name>
</gene>
<dbReference type="Pfam" id="PF01599">
    <property type="entry name" value="Ribosomal_S27"/>
    <property type="match status" value="1"/>
</dbReference>
<keyword evidence="3" id="KW-0862">Zinc</keyword>
<comment type="caution">
    <text evidence="8">The sequence shown here is derived from an EMBL/GenBank/DDBJ whole genome shotgun (WGS) entry which is preliminary data.</text>
</comment>
<dbReference type="InterPro" id="IPR011332">
    <property type="entry name" value="Ribosomal_zn-bd"/>
</dbReference>
<keyword evidence="5" id="KW-0687">Ribonucleoprotein</keyword>
<evidence type="ECO:0000256" key="6">
    <source>
        <dbReference type="ARBA" id="ARBA00035384"/>
    </source>
</evidence>
<dbReference type="GO" id="GO:0006412">
    <property type="term" value="P:translation"/>
    <property type="evidence" value="ECO:0007669"/>
    <property type="project" value="InterPro"/>
</dbReference>
<accession>D9PM36</accession>
<dbReference type="SMART" id="SM01402">
    <property type="entry name" value="Ribosomal_S27"/>
    <property type="match status" value="1"/>
</dbReference>
<evidence type="ECO:0000256" key="4">
    <source>
        <dbReference type="ARBA" id="ARBA00022980"/>
    </source>
</evidence>
<evidence type="ECO:0000256" key="3">
    <source>
        <dbReference type="ARBA" id="ARBA00022833"/>
    </source>
</evidence>
<evidence type="ECO:0000256" key="1">
    <source>
        <dbReference type="ARBA" id="ARBA00022723"/>
    </source>
</evidence>
<organism evidence="8">
    <name type="scientific">sediment metagenome</name>
    <dbReference type="NCBI Taxonomy" id="749907"/>
    <lineage>
        <taxon>unclassified sequences</taxon>
        <taxon>metagenomes</taxon>
        <taxon>ecological metagenomes</taxon>
    </lineage>
</organism>
<dbReference type="InterPro" id="IPR022845">
    <property type="entry name" value="Ribosomal_eS31_arc"/>
</dbReference>
<sequence>MADKKPASKGAKKGAWNRYEIKGDKVERKNKSCPKCGQGFLLANHKNRKTCGGCGYTEFSKQ</sequence>
<name>D9PM36_9ZZZZ</name>
<evidence type="ECO:0000313" key="8">
    <source>
        <dbReference type="EMBL" id="EFK95392.1"/>
    </source>
</evidence>
<evidence type="ECO:0000256" key="5">
    <source>
        <dbReference type="ARBA" id="ARBA00023274"/>
    </source>
</evidence>
<dbReference type="InterPro" id="IPR002906">
    <property type="entry name" value="Ribosomal_eS31"/>
</dbReference>
<proteinExistence type="inferred from homology"/>
<dbReference type="GO" id="GO:0005840">
    <property type="term" value="C:ribosome"/>
    <property type="evidence" value="ECO:0007669"/>
    <property type="project" value="UniProtKB-KW"/>
</dbReference>